<reference evidence="3" key="1">
    <citation type="journal article" date="2014" name="Int. J. Syst. Evol. Microbiol.">
        <title>Complete genome sequence of Corynebacterium casei LMG S-19264T (=DSM 44701T), isolated from a smear-ripened cheese.</title>
        <authorList>
            <consortium name="US DOE Joint Genome Institute (JGI-PGF)"/>
            <person name="Walter F."/>
            <person name="Albersmeier A."/>
            <person name="Kalinowski J."/>
            <person name="Ruckert C."/>
        </authorList>
    </citation>
    <scope>NUCLEOTIDE SEQUENCE</scope>
    <source>
        <strain evidence="3">CGMCC 1.15725</strain>
    </source>
</reference>
<dbReference type="Gene3D" id="1.10.150.320">
    <property type="entry name" value="Photosystem II 12 kDa extrinsic protein"/>
    <property type="match status" value="1"/>
</dbReference>
<feature type="chain" id="PRO_5035310211" description="Helix-hairpin-helix domain-containing protein" evidence="2">
    <location>
        <begin position="23"/>
        <end position="119"/>
    </location>
</feature>
<evidence type="ECO:0000256" key="2">
    <source>
        <dbReference type="SAM" id="SignalP"/>
    </source>
</evidence>
<accession>A0A8J3E2P8</accession>
<dbReference type="RefSeq" id="WP_189041582.1">
    <property type="nucleotide sequence ID" value="NZ_BMJQ01000001.1"/>
</dbReference>
<gene>
    <name evidence="3" type="ORF">GCM10011611_02410</name>
</gene>
<evidence type="ECO:0008006" key="5">
    <source>
        <dbReference type="Google" id="ProtNLM"/>
    </source>
</evidence>
<evidence type="ECO:0000313" key="4">
    <source>
        <dbReference type="Proteomes" id="UP000646365"/>
    </source>
</evidence>
<evidence type="ECO:0000256" key="1">
    <source>
        <dbReference type="SAM" id="MobiDB-lite"/>
    </source>
</evidence>
<name>A0A8J3E2P8_9PROT</name>
<reference evidence="3" key="2">
    <citation type="submission" date="2020-09" db="EMBL/GenBank/DDBJ databases">
        <authorList>
            <person name="Sun Q."/>
            <person name="Zhou Y."/>
        </authorList>
    </citation>
    <scope>NUCLEOTIDE SEQUENCE</scope>
    <source>
        <strain evidence="3">CGMCC 1.15725</strain>
    </source>
</reference>
<dbReference type="Pfam" id="PF12836">
    <property type="entry name" value="HHH_3"/>
    <property type="match status" value="1"/>
</dbReference>
<dbReference type="Proteomes" id="UP000646365">
    <property type="component" value="Unassembled WGS sequence"/>
</dbReference>
<protein>
    <recommendedName>
        <fullName evidence="5">Helix-hairpin-helix domain-containing protein</fullName>
    </recommendedName>
</protein>
<keyword evidence="2" id="KW-0732">Signal</keyword>
<organism evidence="3 4">
    <name type="scientific">Aliidongia dinghuensis</name>
    <dbReference type="NCBI Taxonomy" id="1867774"/>
    <lineage>
        <taxon>Bacteria</taxon>
        <taxon>Pseudomonadati</taxon>
        <taxon>Pseudomonadota</taxon>
        <taxon>Alphaproteobacteria</taxon>
        <taxon>Rhodospirillales</taxon>
        <taxon>Dongiaceae</taxon>
        <taxon>Aliidongia</taxon>
    </lineage>
</organism>
<proteinExistence type="predicted"/>
<feature type="region of interest" description="Disordered" evidence="1">
    <location>
        <begin position="26"/>
        <end position="56"/>
    </location>
</feature>
<dbReference type="EMBL" id="BMJQ01000001">
    <property type="protein sequence ID" value="GGF00325.1"/>
    <property type="molecule type" value="Genomic_DNA"/>
</dbReference>
<sequence length="119" mass="12089">MMKLARLLAIAALVGFAAPAIAQTTPSTAPAKSAPATSTKPAAAPSPTAPAATSSKTDLVDINTASAADLKALPGVGDAYSAKIIAGRPYKMKTQLVSKKIIPQKTYDGIKDMVIAKQP</sequence>
<keyword evidence="4" id="KW-1185">Reference proteome</keyword>
<dbReference type="SUPFAM" id="SSF47781">
    <property type="entry name" value="RuvA domain 2-like"/>
    <property type="match status" value="1"/>
</dbReference>
<dbReference type="AlphaFoldDB" id="A0A8J3E2P8"/>
<dbReference type="InterPro" id="IPR010994">
    <property type="entry name" value="RuvA_2-like"/>
</dbReference>
<comment type="caution">
    <text evidence="3">The sequence shown here is derived from an EMBL/GenBank/DDBJ whole genome shotgun (WGS) entry which is preliminary data.</text>
</comment>
<evidence type="ECO:0000313" key="3">
    <source>
        <dbReference type="EMBL" id="GGF00325.1"/>
    </source>
</evidence>
<feature type="signal peptide" evidence="2">
    <location>
        <begin position="1"/>
        <end position="22"/>
    </location>
</feature>